<gene>
    <name evidence="2" type="primary">orf103</name>
</gene>
<keyword evidence="1" id="KW-0472">Membrane</keyword>
<name>A0A8F0WI73_9AGAM</name>
<dbReference type="GeneID" id="67125097"/>
<accession>A0A8F0WI73</accession>
<organism evidence="2">
    <name type="scientific">Hemileccinum impolitum</name>
    <dbReference type="NCBI Taxonomy" id="121045"/>
    <lineage>
        <taxon>Eukaryota</taxon>
        <taxon>Fungi</taxon>
        <taxon>Dikarya</taxon>
        <taxon>Basidiomycota</taxon>
        <taxon>Agaricomycotina</taxon>
        <taxon>Agaricomycetes</taxon>
        <taxon>Agaricomycetidae</taxon>
        <taxon>Boletales</taxon>
        <taxon>Boletineae</taxon>
        <taxon>Boletaceae</taxon>
        <taxon>Boletoideae</taxon>
        <taxon>Hemileccinum</taxon>
    </lineage>
</organism>
<reference evidence="2" key="1">
    <citation type="submission" date="2021-02" db="EMBL/GenBank/DDBJ databases">
        <authorList>
            <person name="Weicai S.S."/>
            <person name="Shi C.C."/>
        </authorList>
    </citation>
    <scope>NUCLEOTIDE SEQUENCE</scope>
</reference>
<evidence type="ECO:0000313" key="2">
    <source>
        <dbReference type="EMBL" id="QWM94550.1"/>
    </source>
</evidence>
<evidence type="ECO:0000256" key="1">
    <source>
        <dbReference type="SAM" id="Phobius"/>
    </source>
</evidence>
<feature type="transmembrane region" description="Helical" evidence="1">
    <location>
        <begin position="27"/>
        <end position="54"/>
    </location>
</feature>
<dbReference type="AlphaFoldDB" id="A0A8F0WI73"/>
<keyword evidence="1" id="KW-0812">Transmembrane</keyword>
<protein>
    <submittedName>
        <fullName evidence="2">Uncharacterized protein</fullName>
    </submittedName>
</protein>
<feature type="transmembrane region" description="Helical" evidence="1">
    <location>
        <begin position="75"/>
        <end position="100"/>
    </location>
</feature>
<dbReference type="EMBL" id="MW648990">
    <property type="protein sequence ID" value="QWM94550.1"/>
    <property type="molecule type" value="Genomic_DNA"/>
</dbReference>
<keyword evidence="2" id="KW-0496">Mitochondrion</keyword>
<reference evidence="3" key="2">
    <citation type="submission" date="2021-05" db="EMBL/GenBank/DDBJ databases">
        <title>Characterization of the complete mitochondrial genome of Xerocomus impolitus.</title>
        <authorList>
            <person name="Li Q."/>
            <person name="Peng C."/>
        </authorList>
    </citation>
    <scope>NUCLEOTIDE SEQUENCE</scope>
</reference>
<dbReference type="RefSeq" id="YP_010134862.1">
    <property type="nucleotide sequence ID" value="NC_056808.1"/>
</dbReference>
<evidence type="ECO:0000313" key="3">
    <source>
        <dbReference type="EMBL" id="UHB41863.1"/>
    </source>
</evidence>
<keyword evidence="1" id="KW-1133">Transmembrane helix</keyword>
<dbReference type="EMBL" id="MZ261925">
    <property type="protein sequence ID" value="UHB41863.1"/>
    <property type="molecule type" value="Genomic_DNA"/>
</dbReference>
<sequence>MLQQLINYLATRPYAIYYWLFTVQYNVLLWTIIYYKMLGVFPIFIYLFYFLIAIKAIKHYNIKGEIKKNGEFDLFLLYNLLAICCFKLTIILIPPLIILINSF</sequence>
<geneLocation type="mitochondrion" evidence="2"/>
<proteinExistence type="predicted"/>